<dbReference type="EMBL" id="APPH01000015">
    <property type="protein sequence ID" value="ENV08619.1"/>
    <property type="molecule type" value="Genomic_DNA"/>
</dbReference>
<evidence type="ECO:0000313" key="2">
    <source>
        <dbReference type="EMBL" id="ENV08619.1"/>
    </source>
</evidence>
<gene>
    <name evidence="2" type="ORF">F966_03293</name>
</gene>
<organism evidence="2 3">
    <name type="scientific">Acinetobacter higginsii</name>
    <dbReference type="NCBI Taxonomy" id="70347"/>
    <lineage>
        <taxon>Bacteria</taxon>
        <taxon>Pseudomonadati</taxon>
        <taxon>Pseudomonadota</taxon>
        <taxon>Gammaproteobacteria</taxon>
        <taxon>Moraxellales</taxon>
        <taxon>Moraxellaceae</taxon>
        <taxon>Acinetobacter</taxon>
    </lineage>
</organism>
<evidence type="ECO:0000313" key="3">
    <source>
        <dbReference type="Proteomes" id="UP000013209"/>
    </source>
</evidence>
<feature type="compositionally biased region" description="Basic and acidic residues" evidence="1">
    <location>
        <begin position="35"/>
        <end position="53"/>
    </location>
</feature>
<dbReference type="AlphaFoldDB" id="N8XHU6"/>
<dbReference type="HOGENOM" id="CLU_207603_0_0_6"/>
<accession>N8XHU6</accession>
<feature type="compositionally biased region" description="Basic and acidic residues" evidence="1">
    <location>
        <begin position="1"/>
        <end position="13"/>
    </location>
</feature>
<feature type="compositionally biased region" description="Polar residues" evidence="1">
    <location>
        <begin position="14"/>
        <end position="30"/>
    </location>
</feature>
<reference evidence="2 3" key="1">
    <citation type="submission" date="2013-02" db="EMBL/GenBank/DDBJ databases">
        <title>The Genome Sequence of Acinetobacter sp. CIP 56.2.</title>
        <authorList>
            <consortium name="The Broad Institute Genome Sequencing Platform"/>
            <consortium name="The Broad Institute Genome Sequencing Center for Infectious Disease"/>
            <person name="Cerqueira G."/>
            <person name="Feldgarden M."/>
            <person name="Courvalin P."/>
            <person name="Perichon B."/>
            <person name="Grillot-Courvalin C."/>
            <person name="Clermont D."/>
            <person name="Rocha E."/>
            <person name="Yoon E.-J."/>
            <person name="Nemec A."/>
            <person name="Walker B."/>
            <person name="Young S.K."/>
            <person name="Zeng Q."/>
            <person name="Gargeya S."/>
            <person name="Fitzgerald M."/>
            <person name="Haas B."/>
            <person name="Abouelleil A."/>
            <person name="Alvarado L."/>
            <person name="Arachchi H.M."/>
            <person name="Berlin A.M."/>
            <person name="Chapman S.B."/>
            <person name="Dewar J."/>
            <person name="Goldberg J."/>
            <person name="Griggs A."/>
            <person name="Gujja S."/>
            <person name="Hansen M."/>
            <person name="Howarth C."/>
            <person name="Imamovic A."/>
            <person name="Larimer J."/>
            <person name="McCowan C."/>
            <person name="Murphy C."/>
            <person name="Neiman D."/>
            <person name="Pearson M."/>
            <person name="Priest M."/>
            <person name="Roberts A."/>
            <person name="Saif S."/>
            <person name="Shea T."/>
            <person name="Sisk P."/>
            <person name="Sykes S."/>
            <person name="Wortman J."/>
            <person name="Nusbaum C."/>
            <person name="Birren B."/>
        </authorList>
    </citation>
    <scope>NUCLEOTIDE SEQUENCE [LARGE SCALE GENOMIC DNA]</scope>
    <source>
        <strain evidence="2 3">CIP 56.2</strain>
    </source>
</reference>
<protein>
    <submittedName>
        <fullName evidence="2">Uncharacterized protein</fullName>
    </submittedName>
</protein>
<dbReference type="GeneID" id="300097258"/>
<feature type="region of interest" description="Disordered" evidence="1">
    <location>
        <begin position="1"/>
        <end position="53"/>
    </location>
</feature>
<dbReference type="RefSeq" id="WP_004807099.1">
    <property type="nucleotide sequence ID" value="NZ_KB849440.1"/>
</dbReference>
<evidence type="ECO:0000256" key="1">
    <source>
        <dbReference type="SAM" id="MobiDB-lite"/>
    </source>
</evidence>
<sequence>MSDFKEFSKKATHDQSPLLQANEHTQVNTPQPTPKPEDSSKPEDSQEPDPNNK</sequence>
<dbReference type="Proteomes" id="UP000013209">
    <property type="component" value="Unassembled WGS sequence"/>
</dbReference>
<comment type="caution">
    <text evidence="2">The sequence shown here is derived from an EMBL/GenBank/DDBJ whole genome shotgun (WGS) entry which is preliminary data.</text>
</comment>
<dbReference type="PATRIC" id="fig|1144672.3.peg.3175"/>
<dbReference type="eggNOG" id="ENOG5032QQ3">
    <property type="taxonomic scope" value="Bacteria"/>
</dbReference>
<name>N8XHU6_9GAMM</name>
<proteinExistence type="predicted"/>